<feature type="domain" description="ELP1 three-helical bundle" evidence="11">
    <location>
        <begin position="1007"/>
        <end position="1179"/>
    </location>
</feature>
<dbReference type="PIRSF" id="PIRSF017233">
    <property type="entry name" value="IKAP"/>
    <property type="match status" value="1"/>
</dbReference>
<reference evidence="12 13" key="1">
    <citation type="journal article" date="2018" name="Mol. Biol. Evol.">
        <title>Analysis of the draft genome of the red seaweed Gracilariopsis chorda provides insights into genome size evolution in Rhodophyta.</title>
        <authorList>
            <person name="Lee J."/>
            <person name="Yang E.C."/>
            <person name="Graf L."/>
            <person name="Yang J.H."/>
            <person name="Qiu H."/>
            <person name="Zel Zion U."/>
            <person name="Chan C.X."/>
            <person name="Stephens T.G."/>
            <person name="Weber A.P.M."/>
            <person name="Boo G.H."/>
            <person name="Boo S.M."/>
            <person name="Kim K.M."/>
            <person name="Shin Y."/>
            <person name="Jung M."/>
            <person name="Lee S.J."/>
            <person name="Yim H.S."/>
            <person name="Lee J.H."/>
            <person name="Bhattacharya D."/>
            <person name="Yoon H.S."/>
        </authorList>
    </citation>
    <scope>NUCLEOTIDE SEQUENCE [LARGE SCALE GENOMIC DNA]</scope>
    <source>
        <strain evidence="12 13">SKKU-2015</strain>
        <tissue evidence="12">Whole body</tissue>
    </source>
</reference>
<keyword evidence="5" id="KW-0539">Nucleus</keyword>
<feature type="region of interest" description="Disordered" evidence="6">
    <location>
        <begin position="1104"/>
        <end position="1126"/>
    </location>
</feature>
<proteinExistence type="inferred from homology"/>
<evidence type="ECO:0000256" key="3">
    <source>
        <dbReference type="ARBA" id="ARBA00022490"/>
    </source>
</evidence>
<comment type="subcellular location">
    <subcellularLocation>
        <location evidence="5">Cytoplasm</location>
    </subcellularLocation>
    <subcellularLocation>
        <location evidence="5">Nucleus</location>
    </subcellularLocation>
</comment>
<protein>
    <recommendedName>
        <fullName evidence="5">Elongator complex protein 1</fullName>
    </recommendedName>
</protein>
<comment type="function">
    <text evidence="5">Component of the elongator complex which is required for multiple tRNA modifications, including mcm5U (5-methoxycarbonylmethyl uridine), mcm5s2U (5-methoxycarbonylmethyl-2-thiouridine), and ncm5U (5-carbamoylmethyl uridine). The elongator complex catalyzes formation of carboxymethyluridine in the wobble base at position 34 in tRNAs.</text>
</comment>
<dbReference type="GO" id="GO:0033588">
    <property type="term" value="C:elongator holoenzyme complex"/>
    <property type="evidence" value="ECO:0007669"/>
    <property type="project" value="InterPro"/>
</dbReference>
<evidence type="ECO:0000256" key="5">
    <source>
        <dbReference type="PIRNR" id="PIRNR017233"/>
    </source>
</evidence>
<evidence type="ECO:0000313" key="12">
    <source>
        <dbReference type="EMBL" id="PXF49785.1"/>
    </source>
</evidence>
<keyword evidence="13" id="KW-1185">Reference proteome</keyword>
<keyword evidence="3 5" id="KW-0963">Cytoplasm</keyword>
<sequence length="1220" mass="135705">MQNLLTLHQHASSLPPNATHAAFYEELQTIHRSSGTLLLHSASRRYAIDTTSDPVGLTIHNGFPMLATRRGELISIVEDEVSFVGDVTHDSPEKSGILAICASSDGCLLAVVSPISITVLDSDFESIAEISLDKTATEASIAWRSDGEFFTVVYKSDRVYGLVINRSCEEIKPIDVGELNLRCTVAWEPRAGGMISIPGEDRGLFFFERNGLRHFRSDFEAGAIRFARWSHNARILATVDEDGVTFWNRVNYYWYQKKTLSLKDRIAEIVWDEDDVFCAHIITSTSVIDIYMNLHVCSVIEDHRMLYTAVIDGSKLAMTNLSRGIVPPPMSHGNVELSAPIDSVFDAQGAVGALRNDGILEIVRFSSPLTATCVPSAPAVESIAKQQWKLPEWELENLGILALRLPVLIETDVLAVVKSVQNAEKGQGDRVYVYRLSETRASLLAVYTVPGYVTTMCKSNAASLTLTTTEKSVIQLNVHAADKSCTEHSHRISAVRNEPIAVRDTNAVPNRKLSVVLDSEGELSVIDCGKNAVLSLSCECTSFVLHAGFLLFTSRSHLLYCLWMNTNTVRAFFNQENSIPSIVDELDAISGPEKDSLKCGNLAAGVGAIRPIDRGSLLVAGIPNDVTIVLQAPRGNLETVAPRPLVFEAVHRLSKAGNFAKAFNLCRKQRVDMNHVVDADYDSFIANSSEFVKQIGNAEHLSVFMSFLSGDKHKRNSVCDSIVAAMKKHENVGRFTTAILTGLVRREPPNLSGALETVRDARARSNQEGVGAVDYLFVLMKDEEMVYNHALGMYDLNLAAFIAESSQMDPAEFAKELQGLHSLPESYRKYTIDMKLERYDNALRHLYACGRKRFGDCVALSHEHDLYETAIPLFREEQDIIPDLVNGYGQYLQKTDRFDDAAAVFIQNGDFQNASICYRKGGRWQMSVGAISRLRIPTGEKLQMYEVVSTELAEAGKLVDAAKVRALLLKDIEGALELLVISEDWEAAFEFGAIWSAESLEQELDLERRIAEGVREGFENLSSTIRENCSKLHERRVRLETVRRSKEAIQARLGAGRQEDEAGSDVFSATTASSIASHLSDVTFTSKTSATSLYTSINQTGPLTNAKLEKQAERRRRKAAKKRIREGHPREEEALVAYLKKLIPNDFLRTRVTRTSRALLDIGKSPEVRILMTEVKKYIQESLLLPEDVLPIEERSFLEDHHWMVYGNLLEVLHPKLNTQ</sequence>
<comment type="similarity">
    <text evidence="2 5">Belongs to the ELP1/IKA1 family.</text>
</comment>
<evidence type="ECO:0000256" key="6">
    <source>
        <dbReference type="SAM" id="MobiDB-lite"/>
    </source>
</evidence>
<evidence type="ECO:0000259" key="9">
    <source>
        <dbReference type="Pfam" id="PF23878"/>
    </source>
</evidence>
<feature type="compositionally biased region" description="Basic residues" evidence="6">
    <location>
        <begin position="1113"/>
        <end position="1125"/>
    </location>
</feature>
<feature type="domain" description="ELP1 first N-terminal beta-propeller" evidence="7">
    <location>
        <begin position="137"/>
        <end position="272"/>
    </location>
</feature>
<dbReference type="InterPro" id="IPR036322">
    <property type="entry name" value="WD40_repeat_dom_sf"/>
</dbReference>
<dbReference type="SUPFAM" id="SSF50978">
    <property type="entry name" value="WD40 repeat-like"/>
    <property type="match status" value="1"/>
</dbReference>
<evidence type="ECO:0000259" key="7">
    <source>
        <dbReference type="Pfam" id="PF04762"/>
    </source>
</evidence>
<dbReference type="STRING" id="448386.A0A2V3J5V0"/>
<dbReference type="PANTHER" id="PTHR12747:SF0">
    <property type="entry name" value="ELONGATOR COMPLEX PROTEIN 1"/>
    <property type="match status" value="1"/>
</dbReference>
<dbReference type="InterPro" id="IPR056169">
    <property type="entry name" value="HB_ELP1"/>
</dbReference>
<dbReference type="UniPathway" id="UPA00988"/>
<comment type="pathway">
    <text evidence="1">tRNA modification; 5-methoxycarbonylmethyl-2-thiouridine-tRNA biosynthesis.</text>
</comment>
<dbReference type="PANTHER" id="PTHR12747">
    <property type="entry name" value="ELONGATOR COMPLEX PROTEIN 1"/>
    <property type="match status" value="1"/>
</dbReference>
<dbReference type="Pfam" id="PF04762">
    <property type="entry name" value="Beta-prop_ELP1_1st"/>
    <property type="match status" value="1"/>
</dbReference>
<feature type="domain" description="ELP1 N-terminal second beta-propeller" evidence="8">
    <location>
        <begin position="310"/>
        <end position="619"/>
    </location>
</feature>
<dbReference type="Pfam" id="PF23878">
    <property type="entry name" value="TPR_ELP1"/>
    <property type="match status" value="1"/>
</dbReference>
<dbReference type="InterPro" id="IPR056164">
    <property type="entry name" value="Beta-prop_ELP1_1st"/>
</dbReference>
<dbReference type="GO" id="GO:0000049">
    <property type="term" value="F:tRNA binding"/>
    <property type="evidence" value="ECO:0007669"/>
    <property type="project" value="TreeGrafter"/>
</dbReference>
<evidence type="ECO:0000256" key="1">
    <source>
        <dbReference type="ARBA" id="ARBA00005043"/>
    </source>
</evidence>
<evidence type="ECO:0000313" key="13">
    <source>
        <dbReference type="Proteomes" id="UP000247409"/>
    </source>
</evidence>
<dbReference type="Pfam" id="PF23797">
    <property type="entry name" value="Beta-prop_ELP1_2nd"/>
    <property type="match status" value="1"/>
</dbReference>
<dbReference type="GO" id="GO:0002926">
    <property type="term" value="P:tRNA wobble base 5-methoxycarbonylmethyl-2-thiouridinylation"/>
    <property type="evidence" value="ECO:0007669"/>
    <property type="project" value="TreeGrafter"/>
</dbReference>
<dbReference type="Pfam" id="PF23936">
    <property type="entry name" value="HB_ELP1"/>
    <property type="match status" value="1"/>
</dbReference>
<evidence type="ECO:0000256" key="2">
    <source>
        <dbReference type="ARBA" id="ARBA00006086"/>
    </source>
</evidence>
<gene>
    <name evidence="12" type="ORF">BWQ96_00437</name>
</gene>
<dbReference type="InterPro" id="IPR056166">
    <property type="entry name" value="TPR_ELP1"/>
</dbReference>
<dbReference type="OrthoDB" id="4075at2759"/>
<organism evidence="12 13">
    <name type="scientific">Gracilariopsis chorda</name>
    <dbReference type="NCBI Taxonomy" id="448386"/>
    <lineage>
        <taxon>Eukaryota</taxon>
        <taxon>Rhodophyta</taxon>
        <taxon>Florideophyceae</taxon>
        <taxon>Rhodymeniophycidae</taxon>
        <taxon>Gracilariales</taxon>
        <taxon>Gracilariaceae</taxon>
        <taxon>Gracilariopsis</taxon>
    </lineage>
</organism>
<dbReference type="InterPro" id="IPR006849">
    <property type="entry name" value="Elp1"/>
</dbReference>
<accession>A0A2V3J5V0</accession>
<keyword evidence="4" id="KW-0819">tRNA processing</keyword>
<dbReference type="Pfam" id="PF23925">
    <property type="entry name" value="A-sol_ELP1"/>
    <property type="match status" value="2"/>
</dbReference>
<dbReference type="Gene3D" id="1.25.40.470">
    <property type="match status" value="1"/>
</dbReference>
<dbReference type="InterPro" id="IPR056165">
    <property type="entry name" value="Beta-prop_ELP1_2nd"/>
</dbReference>
<evidence type="ECO:0000259" key="11">
    <source>
        <dbReference type="Pfam" id="PF23936"/>
    </source>
</evidence>
<comment type="caution">
    <text evidence="12">The sequence shown here is derived from an EMBL/GenBank/DDBJ whole genome shotgun (WGS) entry which is preliminary data.</text>
</comment>
<evidence type="ECO:0000259" key="8">
    <source>
        <dbReference type="Pfam" id="PF23797"/>
    </source>
</evidence>
<dbReference type="AlphaFoldDB" id="A0A2V3J5V0"/>
<dbReference type="GO" id="GO:0005829">
    <property type="term" value="C:cytosol"/>
    <property type="evidence" value="ECO:0007669"/>
    <property type="project" value="TreeGrafter"/>
</dbReference>
<feature type="domain" description="ELP1 TPR" evidence="9">
    <location>
        <begin position="827"/>
        <end position="986"/>
    </location>
</feature>
<dbReference type="GO" id="GO:0005634">
    <property type="term" value="C:nucleus"/>
    <property type="evidence" value="ECO:0007669"/>
    <property type="project" value="UniProtKB-SubCell"/>
</dbReference>
<dbReference type="EMBL" id="NBIV01000002">
    <property type="protein sequence ID" value="PXF49785.1"/>
    <property type="molecule type" value="Genomic_DNA"/>
</dbReference>
<feature type="domain" description="ELP1 alpha-solenoid" evidence="10">
    <location>
        <begin position="711"/>
        <end position="814"/>
    </location>
</feature>
<dbReference type="Proteomes" id="UP000247409">
    <property type="component" value="Unassembled WGS sequence"/>
</dbReference>
<evidence type="ECO:0000256" key="4">
    <source>
        <dbReference type="ARBA" id="ARBA00022694"/>
    </source>
</evidence>
<evidence type="ECO:0000259" key="10">
    <source>
        <dbReference type="Pfam" id="PF23925"/>
    </source>
</evidence>
<feature type="domain" description="ELP1 alpha-solenoid" evidence="10">
    <location>
        <begin position="643"/>
        <end position="709"/>
    </location>
</feature>
<dbReference type="InterPro" id="IPR056167">
    <property type="entry name" value="A-sol_ELP1"/>
</dbReference>
<name>A0A2V3J5V0_9FLOR</name>